<evidence type="ECO:0000259" key="1">
    <source>
        <dbReference type="Pfam" id="PF01977"/>
    </source>
</evidence>
<dbReference type="GO" id="GO:0033494">
    <property type="term" value="P:ferulate metabolic process"/>
    <property type="evidence" value="ECO:0007669"/>
    <property type="project" value="TreeGrafter"/>
</dbReference>
<dbReference type="GO" id="GO:0005737">
    <property type="term" value="C:cytoplasm"/>
    <property type="evidence" value="ECO:0007669"/>
    <property type="project" value="TreeGrafter"/>
</dbReference>
<evidence type="ECO:0000313" key="3">
    <source>
        <dbReference type="Proteomes" id="UP000191672"/>
    </source>
</evidence>
<protein>
    <recommendedName>
        <fullName evidence="1">3-octaprenyl-4-hydroxybenzoate carboxy-lyase-like Rift-related domain-containing protein</fullName>
    </recommendedName>
</protein>
<organism evidence="2 3">
    <name type="scientific">Penicillium antarcticum</name>
    <dbReference type="NCBI Taxonomy" id="416450"/>
    <lineage>
        <taxon>Eukaryota</taxon>
        <taxon>Fungi</taxon>
        <taxon>Dikarya</taxon>
        <taxon>Ascomycota</taxon>
        <taxon>Pezizomycotina</taxon>
        <taxon>Eurotiomycetes</taxon>
        <taxon>Eurotiomycetidae</taxon>
        <taxon>Eurotiales</taxon>
        <taxon>Aspergillaceae</taxon>
        <taxon>Penicillium</taxon>
    </lineage>
</organism>
<sequence length="485" mass="53821">MASFNLELVAPSAYHINSRRGEKGEYASLSGHIIISADSSSLLPSTTSIYARLVQFVKSTSGKSCCTKTSPRFSFNKSRLFCPSFFSPSVNPPEGSLEEEQAVEISLMLCSLEGTKELPGKIVCKYSFSLDVPATIPTTTKTPLGSVTYEIIASFTAEGREPVTRSQPVKLRRQATSEDSHLIRTGLEIPLSKLIKKMSLIQKPNPTSEPTLSFTAILSPRWQILRSYRPTEDKHLVIRELRWYAEEVIKVMSQPLDGSTLRYKICKSEITKKLCEGTVKGYWGSDQNPYAKNGTIAQEDNIWSLPINFAFNYPKSAAVIDEVDLACYEFGAADDVALAYNKDHLAGLVLPPQHRWQMQQKWKAIGKDVPWALVFGVPTAAIMISSMPLPDGCTEAVYIEATTDHAIDVANCWFGYVLPGDTHTCLLYKDNKITYRNKAILPVSNCGRLTNETTTSAEFSQNIDNLVLNHKAGYTIHRLVLVGED</sequence>
<reference evidence="3" key="1">
    <citation type="journal article" date="2017" name="Nat. Microbiol.">
        <title>Global analysis of biosynthetic gene clusters reveals vast potential of secondary metabolite production in Penicillium species.</title>
        <authorList>
            <person name="Nielsen J.C."/>
            <person name="Grijseels S."/>
            <person name="Prigent S."/>
            <person name="Ji B."/>
            <person name="Dainat J."/>
            <person name="Nielsen K.F."/>
            <person name="Frisvad J.C."/>
            <person name="Workman M."/>
            <person name="Nielsen J."/>
        </authorList>
    </citation>
    <scope>NUCLEOTIDE SEQUENCE [LARGE SCALE GENOMIC DNA]</scope>
    <source>
        <strain evidence="3">IBT 31811</strain>
    </source>
</reference>
<evidence type="ECO:0000313" key="2">
    <source>
        <dbReference type="EMBL" id="OQD89801.1"/>
    </source>
</evidence>
<dbReference type="STRING" id="416450.A0A1V6QKS9"/>
<dbReference type="InterPro" id="IPR002830">
    <property type="entry name" value="UbiD"/>
</dbReference>
<comment type="caution">
    <text evidence="2">The sequence shown here is derived from an EMBL/GenBank/DDBJ whole genome shotgun (WGS) entry which is preliminary data.</text>
</comment>
<gene>
    <name evidence="2" type="ORF">PENANT_c002G01244</name>
</gene>
<feature type="domain" description="3-octaprenyl-4-hydroxybenzoate carboxy-lyase-like Rift-related" evidence="1">
    <location>
        <begin position="340"/>
        <end position="412"/>
    </location>
</feature>
<dbReference type="EMBL" id="MDYN01000002">
    <property type="protein sequence ID" value="OQD89801.1"/>
    <property type="molecule type" value="Genomic_DNA"/>
</dbReference>
<dbReference type="AlphaFoldDB" id="A0A1V6QKS9"/>
<dbReference type="Proteomes" id="UP000191672">
    <property type="component" value="Unassembled WGS sequence"/>
</dbReference>
<dbReference type="SUPFAM" id="SSF50475">
    <property type="entry name" value="FMN-binding split barrel"/>
    <property type="match status" value="1"/>
</dbReference>
<dbReference type="PANTHER" id="PTHR30108">
    <property type="entry name" value="3-OCTAPRENYL-4-HYDROXYBENZOATE CARBOXY-LYASE-RELATED"/>
    <property type="match status" value="1"/>
</dbReference>
<dbReference type="PANTHER" id="PTHR30108:SF17">
    <property type="entry name" value="FERULIC ACID DECARBOXYLASE 1"/>
    <property type="match status" value="1"/>
</dbReference>
<dbReference type="InterPro" id="IPR048304">
    <property type="entry name" value="UbiD_Rift_dom"/>
</dbReference>
<name>A0A1V6QKS9_9EURO</name>
<dbReference type="GO" id="GO:0046281">
    <property type="term" value="P:cinnamic acid catabolic process"/>
    <property type="evidence" value="ECO:0007669"/>
    <property type="project" value="TreeGrafter"/>
</dbReference>
<dbReference type="GO" id="GO:0016831">
    <property type="term" value="F:carboxy-lyase activity"/>
    <property type="evidence" value="ECO:0007669"/>
    <property type="project" value="InterPro"/>
</dbReference>
<keyword evidence="3" id="KW-1185">Reference proteome</keyword>
<proteinExistence type="predicted"/>
<accession>A0A1V6QKS9</accession>
<dbReference type="Pfam" id="PF01977">
    <property type="entry name" value="UbiD"/>
    <property type="match status" value="1"/>
</dbReference>